<evidence type="ECO:0000256" key="11">
    <source>
        <dbReference type="ARBA" id="ARBA00023136"/>
    </source>
</evidence>
<dbReference type="InterPro" id="IPR003352">
    <property type="entry name" value="PTS_EIIC"/>
</dbReference>
<evidence type="ECO:0000313" key="15">
    <source>
        <dbReference type="Proteomes" id="UP000192674"/>
    </source>
</evidence>
<feature type="transmembrane region" description="Helical" evidence="12">
    <location>
        <begin position="31"/>
        <end position="50"/>
    </location>
</feature>
<dbReference type="PROSITE" id="PS51104">
    <property type="entry name" value="PTS_EIIC_TYPE_2"/>
    <property type="match status" value="1"/>
</dbReference>
<dbReference type="GO" id="GO:0008982">
    <property type="term" value="F:protein-N(PI)-phosphohistidine-sugar phosphotransferase activity"/>
    <property type="evidence" value="ECO:0007669"/>
    <property type="project" value="InterPro"/>
</dbReference>
<feature type="transmembrane region" description="Helical" evidence="12">
    <location>
        <begin position="139"/>
        <end position="159"/>
    </location>
</feature>
<comment type="subcellular location">
    <subcellularLocation>
        <location evidence="2">Cell membrane</location>
        <topology evidence="2">Multi-pass membrane protein</topology>
    </subcellularLocation>
</comment>
<keyword evidence="5" id="KW-0597">Phosphoprotein</keyword>
<dbReference type="AlphaFoldDB" id="A0A1W2FU17"/>
<keyword evidence="8" id="KW-0598">Phosphotransferase system</keyword>
<keyword evidence="7" id="KW-0808">Transferase</keyword>
<feature type="transmembrane region" description="Helical" evidence="12">
    <location>
        <begin position="276"/>
        <end position="298"/>
    </location>
</feature>
<evidence type="ECO:0000256" key="12">
    <source>
        <dbReference type="SAM" id="Phobius"/>
    </source>
</evidence>
<dbReference type="RefSeq" id="WP_084433443.1">
    <property type="nucleotide sequence ID" value="NZ_FWXV01000011.1"/>
</dbReference>
<keyword evidence="4" id="KW-1003">Cell membrane</keyword>
<dbReference type="OrthoDB" id="9814222at2"/>
<proteinExistence type="predicted"/>
<keyword evidence="11 12" id="KW-0472">Membrane</keyword>
<accession>A0A1W2FU17</accession>
<dbReference type="Pfam" id="PF02378">
    <property type="entry name" value="PTS_EIIC"/>
    <property type="match status" value="1"/>
</dbReference>
<dbReference type="GO" id="GO:0009401">
    <property type="term" value="P:phosphoenolpyruvate-dependent sugar phosphotransferase system"/>
    <property type="evidence" value="ECO:0007669"/>
    <property type="project" value="UniProtKB-KW"/>
</dbReference>
<keyword evidence="15" id="KW-1185">Reference proteome</keyword>
<feature type="transmembrane region" description="Helical" evidence="12">
    <location>
        <begin position="318"/>
        <end position="341"/>
    </location>
</feature>
<evidence type="ECO:0000256" key="4">
    <source>
        <dbReference type="ARBA" id="ARBA00022475"/>
    </source>
</evidence>
<dbReference type="GO" id="GO:0005886">
    <property type="term" value="C:plasma membrane"/>
    <property type="evidence" value="ECO:0007669"/>
    <property type="project" value="UniProtKB-SubCell"/>
</dbReference>
<dbReference type="PANTHER" id="PTHR30181">
    <property type="entry name" value="MANNITOL PERMEASE IIC COMPONENT"/>
    <property type="match status" value="1"/>
</dbReference>
<keyword evidence="3" id="KW-0813">Transport</keyword>
<evidence type="ECO:0000256" key="8">
    <source>
        <dbReference type="ARBA" id="ARBA00022683"/>
    </source>
</evidence>
<comment type="function">
    <text evidence="1">The phosphoenolpyruvate-dependent sugar phosphotransferase system (sugar PTS), a major carbohydrate active transport system, catalyzes the phosphorylation of incoming sugar substrates concomitantly with their translocation across the cell membrane. The enzyme II CmtAB PTS system is involved in D-mannitol transport.</text>
</comment>
<dbReference type="GO" id="GO:0090563">
    <property type="term" value="F:protein-phosphocysteine-sugar phosphotransferase activity"/>
    <property type="evidence" value="ECO:0007669"/>
    <property type="project" value="TreeGrafter"/>
</dbReference>
<dbReference type="Proteomes" id="UP000192674">
    <property type="component" value="Unassembled WGS sequence"/>
</dbReference>
<protein>
    <submittedName>
        <fullName evidence="14">PTS system, mannitol-specific IIC component</fullName>
    </submittedName>
</protein>
<evidence type="ECO:0000256" key="7">
    <source>
        <dbReference type="ARBA" id="ARBA00022679"/>
    </source>
</evidence>
<keyword evidence="6" id="KW-0762">Sugar transport</keyword>
<reference evidence="14 15" key="1">
    <citation type="submission" date="2017-04" db="EMBL/GenBank/DDBJ databases">
        <authorList>
            <person name="Afonso C.L."/>
            <person name="Miller P.J."/>
            <person name="Scott M.A."/>
            <person name="Spackman E."/>
            <person name="Goraichik I."/>
            <person name="Dimitrov K.M."/>
            <person name="Suarez D.L."/>
            <person name="Swayne D.E."/>
        </authorList>
    </citation>
    <scope>NUCLEOTIDE SEQUENCE [LARGE SCALE GENOMIC DNA]</scope>
    <source>
        <strain evidence="14 15">DSM 43828</strain>
    </source>
</reference>
<organism evidence="14 15">
    <name type="scientific">Kibdelosporangium aridum</name>
    <dbReference type="NCBI Taxonomy" id="2030"/>
    <lineage>
        <taxon>Bacteria</taxon>
        <taxon>Bacillati</taxon>
        <taxon>Actinomycetota</taxon>
        <taxon>Actinomycetes</taxon>
        <taxon>Pseudonocardiales</taxon>
        <taxon>Pseudonocardiaceae</taxon>
        <taxon>Kibdelosporangium</taxon>
    </lineage>
</organism>
<evidence type="ECO:0000256" key="2">
    <source>
        <dbReference type="ARBA" id="ARBA00004651"/>
    </source>
</evidence>
<evidence type="ECO:0000256" key="6">
    <source>
        <dbReference type="ARBA" id="ARBA00022597"/>
    </source>
</evidence>
<keyword evidence="9 12" id="KW-0812">Transmembrane</keyword>
<dbReference type="PANTHER" id="PTHR30181:SF2">
    <property type="entry name" value="PTS SYSTEM MANNITOL-SPECIFIC EIICBA COMPONENT"/>
    <property type="match status" value="1"/>
</dbReference>
<name>A0A1W2FU17_KIBAR</name>
<evidence type="ECO:0000256" key="1">
    <source>
        <dbReference type="ARBA" id="ARBA00002434"/>
    </source>
</evidence>
<evidence type="ECO:0000256" key="9">
    <source>
        <dbReference type="ARBA" id="ARBA00022692"/>
    </source>
</evidence>
<dbReference type="InterPro" id="IPR013014">
    <property type="entry name" value="PTS_EIIC_2"/>
</dbReference>
<evidence type="ECO:0000313" key="14">
    <source>
        <dbReference type="EMBL" id="SMD25477.1"/>
    </source>
</evidence>
<evidence type="ECO:0000259" key="13">
    <source>
        <dbReference type="PROSITE" id="PS51104"/>
    </source>
</evidence>
<evidence type="ECO:0000256" key="5">
    <source>
        <dbReference type="ARBA" id="ARBA00022553"/>
    </source>
</evidence>
<feature type="transmembrane region" description="Helical" evidence="12">
    <location>
        <begin position="85"/>
        <end position="118"/>
    </location>
</feature>
<keyword evidence="10 12" id="KW-1133">Transmembrane helix</keyword>
<dbReference type="EMBL" id="FWXV01000011">
    <property type="protein sequence ID" value="SMD25477.1"/>
    <property type="molecule type" value="Genomic_DNA"/>
</dbReference>
<gene>
    <name evidence="14" type="ORF">SAMN05661093_09163</name>
</gene>
<feature type="domain" description="PTS EIIC type-2" evidence="13">
    <location>
        <begin position="19"/>
        <end position="339"/>
    </location>
</feature>
<sequence>MTGEVRPRERNIRASIQRIGGSLAGMVMPNIGAFIAWGLITALFVPGGWLPNARIAEIVEPMIKILLPVLIGYTGGRLVHGPRGAVVGAVATMGIVVGAEIPMFLGAMIVGPFAALLVKLFDNTVGDRVPPGFKMLVDNFSAGIIGGAVAIFGMLAIGPAVEAATTTLGDGVRALLATNLLPLVSLLIEPAKILFLNNAINHGVLAPLGVTDAAENGKAIHFLLETNPGPGLGILLACLVFGGQAMRATAPAAVVIHFFGGIHEIYFPYVLAAPRLVVAAIAGGATGVLVFSLTGAGLTATPSPGSIIALLAVTPKGGYVGVVGGVVAAACVSFLFAALLLKFGRGNDSAIEQGGAVRRAASHRAR</sequence>
<evidence type="ECO:0000256" key="3">
    <source>
        <dbReference type="ARBA" id="ARBA00022448"/>
    </source>
</evidence>
<evidence type="ECO:0000256" key="10">
    <source>
        <dbReference type="ARBA" id="ARBA00022989"/>
    </source>
</evidence>
<dbReference type="InterPro" id="IPR050893">
    <property type="entry name" value="Sugar_PTS"/>
</dbReference>